<dbReference type="GeneID" id="93549761"/>
<evidence type="ECO:0000313" key="6">
    <source>
        <dbReference type="EMBL" id="PSW96378.1"/>
    </source>
</evidence>
<protein>
    <recommendedName>
        <fullName evidence="3">Der GTPase-activating protein YihI</fullName>
    </recommendedName>
</protein>
<evidence type="ECO:0000256" key="1">
    <source>
        <dbReference type="ARBA" id="ARBA00022468"/>
    </source>
</evidence>
<evidence type="ECO:0000313" key="5">
    <source>
        <dbReference type="EMBL" id="PSV92923.1"/>
    </source>
</evidence>
<dbReference type="EMBL" id="PYOP01000015">
    <property type="protein sequence ID" value="PSW96378.1"/>
    <property type="molecule type" value="Genomic_DNA"/>
</dbReference>
<keyword evidence="7" id="KW-1185">Reference proteome</keyword>
<comment type="subunit">
    <text evidence="3">Interacts with Der.</text>
</comment>
<evidence type="ECO:0000313" key="7">
    <source>
        <dbReference type="Proteomes" id="UP000241190"/>
    </source>
</evidence>
<dbReference type="Proteomes" id="UP000241190">
    <property type="component" value="Unassembled WGS sequence"/>
</dbReference>
<dbReference type="HAMAP" id="MF_01058">
    <property type="entry name" value="GAP_YihI"/>
    <property type="match status" value="1"/>
</dbReference>
<dbReference type="EMBL" id="PYLW01000022">
    <property type="protein sequence ID" value="PSV92923.1"/>
    <property type="molecule type" value="Genomic_DNA"/>
</dbReference>
<evidence type="ECO:0000256" key="3">
    <source>
        <dbReference type="HAMAP-Rule" id="MF_01058"/>
    </source>
</evidence>
<comment type="similarity">
    <text evidence="3">Belongs to the YihI family.</text>
</comment>
<dbReference type="STRING" id="56192.UB38_10215"/>
<keyword evidence="1 3" id="KW-0343">GTPase activation</keyword>
<comment type="caution">
    <text evidence="5">The sequence shown here is derived from an EMBL/GenBank/DDBJ whole genome shotgun (WGS) entry which is preliminary data.</text>
</comment>
<reference evidence="5 8" key="1">
    <citation type="submission" date="2018-01" db="EMBL/GenBank/DDBJ databases">
        <title>Whole genome sequencing of Histamine producing bacteria.</title>
        <authorList>
            <person name="Butler K."/>
        </authorList>
    </citation>
    <scope>NUCLEOTIDE SEQUENCE [LARGE SCALE GENOMIC DNA]</scope>
    <source>
        <strain evidence="6 7">ATCC 51761</strain>
        <strain evidence="5 8">NCIMB 13481</strain>
    </source>
</reference>
<name>A0A0D8P3S5_9GAMM</name>
<evidence type="ECO:0000313" key="8">
    <source>
        <dbReference type="Proteomes" id="UP000241954"/>
    </source>
</evidence>
<sequence length="184" mass="20831">MTRKKRARTVGSEGPAVYREKSNTKVDVETRERQKAKKRKGLKSGSRHSAVEDNKQRNGGQKKDPRLGSKKLVPLIVEPKKPQNKQQRRLSAEQELAMLENDAQLMVLLDRIDAGEKLGAGLQKQVDLKLDRIERLMKQLGLLDVVEDVAAPVKESAKAKSKPRSDDDLLAQFENMDFDNFDKE</sequence>
<dbReference type="RefSeq" id="WP_045036848.1">
    <property type="nucleotide sequence ID" value="NZ_CAMQYU010000004.1"/>
</dbReference>
<dbReference type="Proteomes" id="UP000241954">
    <property type="component" value="Unassembled WGS sequence"/>
</dbReference>
<feature type="region of interest" description="Disordered" evidence="4">
    <location>
        <begin position="1"/>
        <end position="91"/>
    </location>
</feature>
<evidence type="ECO:0000256" key="4">
    <source>
        <dbReference type="SAM" id="MobiDB-lite"/>
    </source>
</evidence>
<dbReference type="GO" id="GO:0005096">
    <property type="term" value="F:GTPase activator activity"/>
    <property type="evidence" value="ECO:0007669"/>
    <property type="project" value="UniProtKB-KW"/>
</dbReference>
<dbReference type="AlphaFoldDB" id="A0A0D8P3S5"/>
<gene>
    <name evidence="3" type="primary">yihI</name>
    <name evidence="5" type="ORF">C9I88_16235</name>
    <name evidence="6" type="ORF">C9J52_10730</name>
</gene>
<dbReference type="NCBIfam" id="NF003560">
    <property type="entry name" value="PRK05244.1-1"/>
    <property type="match status" value="1"/>
</dbReference>
<comment type="function">
    <text evidence="3">A GTPase-activating protein (GAP) that modifies Der/EngA GTPase function. May play a role in ribosome biogenesis.</text>
</comment>
<dbReference type="OrthoDB" id="5677577at2"/>
<accession>A0A0D8P3S5</accession>
<organism evidence="5 8">
    <name type="scientific">Photobacterium iliopiscarium</name>
    <dbReference type="NCBI Taxonomy" id="56192"/>
    <lineage>
        <taxon>Bacteria</taxon>
        <taxon>Pseudomonadati</taxon>
        <taxon>Pseudomonadota</taxon>
        <taxon>Gammaproteobacteria</taxon>
        <taxon>Vibrionales</taxon>
        <taxon>Vibrionaceae</taxon>
        <taxon>Photobacterium</taxon>
    </lineage>
</organism>
<dbReference type="GO" id="GO:0042254">
    <property type="term" value="P:ribosome biogenesis"/>
    <property type="evidence" value="ECO:0007669"/>
    <property type="project" value="UniProtKB-KW"/>
</dbReference>
<proteinExistence type="inferred from homology"/>
<feature type="compositionally biased region" description="Basic residues" evidence="4">
    <location>
        <begin position="34"/>
        <end position="46"/>
    </location>
</feature>
<keyword evidence="2 3" id="KW-0690">Ribosome biogenesis</keyword>
<dbReference type="Pfam" id="PF04220">
    <property type="entry name" value="YihI"/>
    <property type="match status" value="1"/>
</dbReference>
<feature type="compositionally biased region" description="Basic and acidic residues" evidence="4">
    <location>
        <begin position="49"/>
        <end position="67"/>
    </location>
</feature>
<feature type="compositionally biased region" description="Basic and acidic residues" evidence="4">
    <location>
        <begin position="18"/>
        <end position="33"/>
    </location>
</feature>
<evidence type="ECO:0000256" key="2">
    <source>
        <dbReference type="ARBA" id="ARBA00022517"/>
    </source>
</evidence>
<dbReference type="InterPro" id="IPR007336">
    <property type="entry name" value="YihI"/>
</dbReference>